<feature type="region of interest" description="Disordered" evidence="1">
    <location>
        <begin position="144"/>
        <end position="170"/>
    </location>
</feature>
<gene>
    <name evidence="3" type="ORF">FYJ73_10315</name>
</gene>
<dbReference type="AlphaFoldDB" id="A0A7K0KGN3"/>
<sequence>MHAQTFLGHLQQQRQGEGKITVTQSKTITDLVNGNASSSPEKNTTTPNNITPGTKISAQAKTVGSKTVVSQQQSTIDRAKKAEQKAALALGKKTSTQTNKNTEAARRAAVAAEQKKAEAAAQAAQKEEQLAEIRRQEEAARAKQEAEALARQQAAQEAKARAESAEAEKRAQWAREAEAYKKKLESERRSQAHQQDDDEMSIPTIDMRKKVMRGSRKVTGYRVQAFAGGNTRADKMKAQQAGNAIKMRFPDQPIYVHFYSPRWICRVGNYRSLGEAEKMLRAVRKMGYKAATIVKGKITVN</sequence>
<evidence type="ECO:0000259" key="2">
    <source>
        <dbReference type="Pfam" id="PF05036"/>
    </source>
</evidence>
<protein>
    <submittedName>
        <fullName evidence="3">SPOR domain-containing protein</fullName>
    </submittedName>
</protein>
<comment type="caution">
    <text evidence="3">The sequence shown here is derived from an EMBL/GenBank/DDBJ whole genome shotgun (WGS) entry which is preliminary data.</text>
</comment>
<feature type="compositionally biased region" description="Low complexity" evidence="1">
    <location>
        <begin position="42"/>
        <end position="56"/>
    </location>
</feature>
<evidence type="ECO:0000256" key="1">
    <source>
        <dbReference type="SAM" id="MobiDB-lite"/>
    </source>
</evidence>
<dbReference type="InterPro" id="IPR007730">
    <property type="entry name" value="SPOR-like_dom"/>
</dbReference>
<reference evidence="3 4" key="1">
    <citation type="submission" date="2019-08" db="EMBL/GenBank/DDBJ databases">
        <title>In-depth cultivation of the pig gut microbiome towards novel bacterial diversity and tailored functional studies.</title>
        <authorList>
            <person name="Wylensek D."/>
            <person name="Hitch T.C.A."/>
            <person name="Clavel T."/>
        </authorList>
    </citation>
    <scope>NUCLEOTIDE SEQUENCE [LARGE SCALE GENOMIC DNA]</scope>
    <source>
        <strain evidence="3 4">LKV-178-WT-2A</strain>
    </source>
</reference>
<dbReference type="Proteomes" id="UP000438914">
    <property type="component" value="Unassembled WGS sequence"/>
</dbReference>
<dbReference type="EMBL" id="VUNG01000027">
    <property type="protein sequence ID" value="MST85048.1"/>
    <property type="molecule type" value="Genomic_DNA"/>
</dbReference>
<accession>A0A7K0KGN3</accession>
<evidence type="ECO:0000313" key="3">
    <source>
        <dbReference type="EMBL" id="MST85048.1"/>
    </source>
</evidence>
<dbReference type="GO" id="GO:0042834">
    <property type="term" value="F:peptidoglycan binding"/>
    <property type="evidence" value="ECO:0007669"/>
    <property type="project" value="InterPro"/>
</dbReference>
<feature type="compositionally biased region" description="Basic and acidic residues" evidence="1">
    <location>
        <begin position="158"/>
        <end position="170"/>
    </location>
</feature>
<dbReference type="Pfam" id="PF05036">
    <property type="entry name" value="SPOR"/>
    <property type="match status" value="1"/>
</dbReference>
<feature type="compositionally biased region" description="Polar residues" evidence="1">
    <location>
        <begin position="32"/>
        <end position="41"/>
    </location>
</feature>
<name>A0A7K0KGN3_9BACT</name>
<keyword evidence="4" id="KW-1185">Reference proteome</keyword>
<evidence type="ECO:0000313" key="4">
    <source>
        <dbReference type="Proteomes" id="UP000438914"/>
    </source>
</evidence>
<feature type="region of interest" description="Disordered" evidence="1">
    <location>
        <begin position="32"/>
        <end position="65"/>
    </location>
</feature>
<feature type="domain" description="SPOR" evidence="2">
    <location>
        <begin position="219"/>
        <end position="293"/>
    </location>
</feature>
<proteinExistence type="predicted"/>
<organism evidence="3 4">
    <name type="scientific">Hallella mizrahii</name>
    <dbReference type="NCBI Taxonomy" id="2606637"/>
    <lineage>
        <taxon>Bacteria</taxon>
        <taxon>Pseudomonadati</taxon>
        <taxon>Bacteroidota</taxon>
        <taxon>Bacteroidia</taxon>
        <taxon>Bacteroidales</taxon>
        <taxon>Prevotellaceae</taxon>
        <taxon>Hallella</taxon>
    </lineage>
</organism>